<proteinExistence type="predicted"/>
<dbReference type="Proteomes" id="UP001178507">
    <property type="component" value="Unassembled WGS sequence"/>
</dbReference>
<protein>
    <recommendedName>
        <fullName evidence="5">B box-type domain-containing protein</fullName>
    </recommendedName>
</protein>
<keyword evidence="3" id="KW-0863">Zinc-finger</keyword>
<keyword evidence="1" id="KW-0479">Metal-binding</keyword>
<sequence length="929" mass="101946">MAVAKELHDKEELRYLEYWCKLTFRSVDLHVRNAWSFSEPTDLEKLRVLAEQLEGPIVHSFIDVEDITGQSTPGQDWHQLVEAGYLDVDWRDVEFPVGSLEFPRSRRGEAKAFLLCKVALGRASTVREDTPPKFPEFFSSCLVRSAASTLAARARGADHADPVTDWQQVYRVRGRDQVLPYAVCEVVFQEHRAVAKPLICEHCEQRPASVYCKNDNAHFCTACDTSHHSENEFFARHQRFSMEHSPLQFGFCRYHPSERHESLCLECKTMLCRMCNKFGDHARKEHEGHPLVSTVEAFQQAMLASTDSDTRQAKHKTSLREAMQERHFQLMEVHANFEETQQQMDVVLRGALEQLERAQSRKLEFLQSMKRQVTTQLLFIQWLDNFQAHARMALPPADFVVASKRHAGLLSALFGAEDSGAVLKGAEFGLGPVPPWVDEELLLEGAVAVQLTSLPPPMAMPGPTPPKAVLEEAPLAIARDDEEPGTSYLEATPRKRSMRPPAPAGIGGISDTLYVEAKVPSEPPALALPADAAPAAAKVGVLDAAAVSAVEQVPANQNTRAEFDGYISQAFAYLDEAQKRMQARMGLPNVAAAAVPPRVASLQLATEVLVQLRQAENGKVWGTLLTLLSSCPGGERQELLLRCLRVAAPIGDTAGQLARCVVEDDVQRTQVPSLLVSANGLHTALVQALMRLSGSSFMEKELVMLVKEVEAMSSSGGNSMHLAVDSFIKSMVHALRSGQGEVHPSLTSVCHLVYSAAEVKFGILAAQNAVGTLLVSRVITPSILRQSTEGAERLAELSRLLQRIAHFAHHDEETSRGHAGVPDLHQVLKHVAALRELVSRVLSLPPDAQMGLPASTEDAEAAAAWIVETCRRWAGHVPAESGADPPGRARQQQQLQLACKGLARLGEPAHAAQAMPDPPRALDPRAGDW</sequence>
<feature type="region of interest" description="Disordered" evidence="4">
    <location>
        <begin position="482"/>
        <end position="502"/>
    </location>
</feature>
<dbReference type="PANTHER" id="PTHR31717">
    <property type="entry name" value="ZINC FINGER PROTEIN CONSTANS-LIKE 10"/>
    <property type="match status" value="1"/>
</dbReference>
<feature type="domain" description="B box-type" evidence="5">
    <location>
        <begin position="247"/>
        <end position="291"/>
    </location>
</feature>
<dbReference type="Gene3D" id="1.10.506.10">
    <property type="entry name" value="GTPase Activation - p120gap, domain 1"/>
    <property type="match status" value="1"/>
</dbReference>
<evidence type="ECO:0000259" key="5">
    <source>
        <dbReference type="PROSITE" id="PS50119"/>
    </source>
</evidence>
<keyword evidence="7" id="KW-1185">Reference proteome</keyword>
<dbReference type="InterPro" id="IPR008936">
    <property type="entry name" value="Rho_GTPase_activation_prot"/>
</dbReference>
<dbReference type="CDD" id="cd04519">
    <property type="entry name" value="RasGAP"/>
    <property type="match status" value="1"/>
</dbReference>
<evidence type="ECO:0000256" key="4">
    <source>
        <dbReference type="SAM" id="MobiDB-lite"/>
    </source>
</evidence>
<dbReference type="GO" id="GO:0008270">
    <property type="term" value="F:zinc ion binding"/>
    <property type="evidence" value="ECO:0007669"/>
    <property type="project" value="UniProtKB-KW"/>
</dbReference>
<gene>
    <name evidence="6" type="ORF">EVOR1521_LOCUS8033</name>
</gene>
<feature type="domain" description="B box-type" evidence="5">
    <location>
        <begin position="195"/>
        <end position="242"/>
    </location>
</feature>
<evidence type="ECO:0000256" key="2">
    <source>
        <dbReference type="ARBA" id="ARBA00022833"/>
    </source>
</evidence>
<dbReference type="PANTHER" id="PTHR31717:SF45">
    <property type="entry name" value="ZINC FINGER PROTEIN CONSTANS-LIKE 14-RELATED"/>
    <property type="match status" value="1"/>
</dbReference>
<dbReference type="InterPro" id="IPR000315">
    <property type="entry name" value="Znf_B-box"/>
</dbReference>
<evidence type="ECO:0000313" key="6">
    <source>
        <dbReference type="EMBL" id="CAJ1379953.1"/>
    </source>
</evidence>
<dbReference type="SUPFAM" id="SSF48350">
    <property type="entry name" value="GTPase activation domain, GAP"/>
    <property type="match status" value="1"/>
</dbReference>
<evidence type="ECO:0000256" key="1">
    <source>
        <dbReference type="ARBA" id="ARBA00022723"/>
    </source>
</evidence>
<evidence type="ECO:0000256" key="3">
    <source>
        <dbReference type="PROSITE-ProRule" id="PRU00024"/>
    </source>
</evidence>
<organism evidence="6 7">
    <name type="scientific">Effrenium voratum</name>
    <dbReference type="NCBI Taxonomy" id="2562239"/>
    <lineage>
        <taxon>Eukaryota</taxon>
        <taxon>Sar</taxon>
        <taxon>Alveolata</taxon>
        <taxon>Dinophyceae</taxon>
        <taxon>Suessiales</taxon>
        <taxon>Symbiodiniaceae</taxon>
        <taxon>Effrenium</taxon>
    </lineage>
</organism>
<dbReference type="Gene3D" id="3.30.160.60">
    <property type="entry name" value="Classic Zinc Finger"/>
    <property type="match status" value="1"/>
</dbReference>
<feature type="region of interest" description="Disordered" evidence="4">
    <location>
        <begin position="908"/>
        <end position="929"/>
    </location>
</feature>
<evidence type="ECO:0000313" key="7">
    <source>
        <dbReference type="Proteomes" id="UP001178507"/>
    </source>
</evidence>
<dbReference type="EMBL" id="CAUJNA010000669">
    <property type="protein sequence ID" value="CAJ1379953.1"/>
    <property type="molecule type" value="Genomic_DNA"/>
</dbReference>
<reference evidence="6" key="1">
    <citation type="submission" date="2023-08" db="EMBL/GenBank/DDBJ databases">
        <authorList>
            <person name="Chen Y."/>
            <person name="Shah S."/>
            <person name="Dougan E. K."/>
            <person name="Thang M."/>
            <person name="Chan C."/>
        </authorList>
    </citation>
    <scope>NUCLEOTIDE SEQUENCE</scope>
</reference>
<dbReference type="SMART" id="SM00336">
    <property type="entry name" value="BBOX"/>
    <property type="match status" value="2"/>
</dbReference>
<dbReference type="Pfam" id="PF00643">
    <property type="entry name" value="zf-B_box"/>
    <property type="match status" value="1"/>
</dbReference>
<feature type="compositionally biased region" description="Basic and acidic residues" evidence="4">
    <location>
        <begin position="920"/>
        <end position="929"/>
    </location>
</feature>
<dbReference type="PROSITE" id="PS50119">
    <property type="entry name" value="ZF_BBOX"/>
    <property type="match status" value="2"/>
</dbReference>
<comment type="caution">
    <text evidence="6">The sequence shown here is derived from an EMBL/GenBank/DDBJ whole genome shotgun (WGS) entry which is preliminary data.</text>
</comment>
<accession>A0AA36MV05</accession>
<dbReference type="CDD" id="cd19821">
    <property type="entry name" value="Bbox1_BBX-like"/>
    <property type="match status" value="1"/>
</dbReference>
<keyword evidence="2" id="KW-0862">Zinc</keyword>
<dbReference type="SUPFAM" id="SSF57845">
    <property type="entry name" value="B-box zinc-binding domain"/>
    <property type="match status" value="1"/>
</dbReference>
<dbReference type="InterPro" id="IPR049808">
    <property type="entry name" value="CONSTANS-like_Bbox1"/>
</dbReference>
<dbReference type="AlphaFoldDB" id="A0AA36MV05"/>
<name>A0AA36MV05_9DINO</name>